<name>A0A0E9WGP4_ANGAN</name>
<reference evidence="1" key="2">
    <citation type="journal article" date="2015" name="Fish Shellfish Immunol.">
        <title>Early steps in the European eel (Anguilla anguilla)-Vibrio vulnificus interaction in the gills: Role of the RtxA13 toxin.</title>
        <authorList>
            <person name="Callol A."/>
            <person name="Pajuelo D."/>
            <person name="Ebbesson L."/>
            <person name="Teles M."/>
            <person name="MacKenzie S."/>
            <person name="Amaro C."/>
        </authorList>
    </citation>
    <scope>NUCLEOTIDE SEQUENCE</scope>
</reference>
<sequence length="21" mass="2672">MKHSSVYIWWKIYTDDDENIK</sequence>
<proteinExistence type="predicted"/>
<protein>
    <submittedName>
        <fullName evidence="1">Uncharacterized protein</fullName>
    </submittedName>
</protein>
<dbReference type="EMBL" id="GBXM01019919">
    <property type="protein sequence ID" value="JAH88658.1"/>
    <property type="molecule type" value="Transcribed_RNA"/>
</dbReference>
<evidence type="ECO:0000313" key="1">
    <source>
        <dbReference type="EMBL" id="JAH88658.1"/>
    </source>
</evidence>
<accession>A0A0E9WGP4</accession>
<dbReference type="AlphaFoldDB" id="A0A0E9WGP4"/>
<organism evidence="1">
    <name type="scientific">Anguilla anguilla</name>
    <name type="common">European freshwater eel</name>
    <name type="synonym">Muraena anguilla</name>
    <dbReference type="NCBI Taxonomy" id="7936"/>
    <lineage>
        <taxon>Eukaryota</taxon>
        <taxon>Metazoa</taxon>
        <taxon>Chordata</taxon>
        <taxon>Craniata</taxon>
        <taxon>Vertebrata</taxon>
        <taxon>Euteleostomi</taxon>
        <taxon>Actinopterygii</taxon>
        <taxon>Neopterygii</taxon>
        <taxon>Teleostei</taxon>
        <taxon>Anguilliformes</taxon>
        <taxon>Anguillidae</taxon>
        <taxon>Anguilla</taxon>
    </lineage>
</organism>
<reference evidence="1" key="1">
    <citation type="submission" date="2014-11" db="EMBL/GenBank/DDBJ databases">
        <authorList>
            <person name="Amaro Gonzalez C."/>
        </authorList>
    </citation>
    <scope>NUCLEOTIDE SEQUENCE</scope>
</reference>